<dbReference type="GO" id="GO:0016747">
    <property type="term" value="F:acyltransferase activity, transferring groups other than amino-acyl groups"/>
    <property type="evidence" value="ECO:0007669"/>
    <property type="project" value="InterPro"/>
</dbReference>
<dbReference type="AlphaFoldDB" id="A0A382DVU3"/>
<protein>
    <recommendedName>
        <fullName evidence="1">N-acetyltransferase domain-containing protein</fullName>
    </recommendedName>
</protein>
<evidence type="ECO:0000259" key="1">
    <source>
        <dbReference type="PROSITE" id="PS51186"/>
    </source>
</evidence>
<dbReference type="Pfam" id="PF00583">
    <property type="entry name" value="Acetyltransf_1"/>
    <property type="match status" value="1"/>
</dbReference>
<dbReference type="InterPro" id="IPR016181">
    <property type="entry name" value="Acyl_CoA_acyltransferase"/>
</dbReference>
<gene>
    <name evidence="2" type="ORF">METZ01_LOCUS194647</name>
</gene>
<reference evidence="2" key="1">
    <citation type="submission" date="2018-05" db="EMBL/GenBank/DDBJ databases">
        <authorList>
            <person name="Lanie J.A."/>
            <person name="Ng W.-L."/>
            <person name="Kazmierczak K.M."/>
            <person name="Andrzejewski T.M."/>
            <person name="Davidsen T.M."/>
            <person name="Wayne K.J."/>
            <person name="Tettelin H."/>
            <person name="Glass J.I."/>
            <person name="Rusch D."/>
            <person name="Podicherti R."/>
            <person name="Tsui H.-C.T."/>
            <person name="Winkler M.E."/>
        </authorList>
    </citation>
    <scope>NUCLEOTIDE SEQUENCE</scope>
</reference>
<dbReference type="InterPro" id="IPR000182">
    <property type="entry name" value="GNAT_dom"/>
</dbReference>
<dbReference type="SUPFAM" id="SSF55729">
    <property type="entry name" value="Acyl-CoA N-acyltransferases (Nat)"/>
    <property type="match status" value="1"/>
</dbReference>
<organism evidence="2">
    <name type="scientific">marine metagenome</name>
    <dbReference type="NCBI Taxonomy" id="408172"/>
    <lineage>
        <taxon>unclassified sequences</taxon>
        <taxon>metagenomes</taxon>
        <taxon>ecological metagenomes</taxon>
    </lineage>
</organism>
<proteinExistence type="predicted"/>
<feature type="domain" description="N-acetyltransferase" evidence="1">
    <location>
        <begin position="30"/>
        <end position="169"/>
    </location>
</feature>
<dbReference type="EMBL" id="UINC01041054">
    <property type="protein sequence ID" value="SVB41793.1"/>
    <property type="molecule type" value="Genomic_DNA"/>
</dbReference>
<evidence type="ECO:0000313" key="2">
    <source>
        <dbReference type="EMBL" id="SVB41793.1"/>
    </source>
</evidence>
<accession>A0A382DVU3</accession>
<name>A0A382DVU3_9ZZZZ</name>
<sequence>MEKIVRNYLEIKSLDELWVEKKPSNNCSLEKVSSNDFQLNKFFYKQIGKNHQWVDRLAWTNKNWIEYVSSPNVFTFILKKNGDIAGFFELIYHKNKSEIEIAYFGLLKEYMGKKLGGYMLSEAIKTSFLYNVKRVWVHTCSLDHKNALKNYLSRGMKIYNIETANIKSA</sequence>
<dbReference type="Gene3D" id="3.40.630.30">
    <property type="match status" value="1"/>
</dbReference>
<dbReference type="PROSITE" id="PS51186">
    <property type="entry name" value="GNAT"/>
    <property type="match status" value="1"/>
</dbReference>